<keyword evidence="2" id="KW-1185">Reference proteome</keyword>
<dbReference type="STRING" id="690567.1674"/>
<dbReference type="Proteomes" id="UP000045545">
    <property type="component" value="Unassembled WGS sequence"/>
</dbReference>
<evidence type="ECO:0000313" key="1">
    <source>
        <dbReference type="EMBL" id="CFX69924.1"/>
    </source>
</evidence>
<dbReference type="AlphaFoldDB" id="A0A0E4GC36"/>
<evidence type="ECO:0000313" key="2">
    <source>
        <dbReference type="Proteomes" id="UP000045545"/>
    </source>
</evidence>
<dbReference type="Pfam" id="PF09582">
    <property type="entry name" value="AnfO_nitrog"/>
    <property type="match status" value="1"/>
</dbReference>
<dbReference type="RefSeq" id="WP_046497537.1">
    <property type="nucleotide sequence ID" value="NZ_CGIH01000027.1"/>
</dbReference>
<sequence>MEIAVLIGADGTAAPIQTAEEIQVFKYDGFSWELSRRMLYNLQAIQGLKAMREYMDRIISFLNGCRILAGSAVVGLPFYELEKAGFTVWEMTGHPADIIAHIMAAETQTEVPRQLNDPSIPEAAETSHGCYSISLKDIQNRNTKITSKQILFPLLKNEQVRNLEIICSHIPPWLEIKLISGELEGTIEKITSNEFRVTIHR</sequence>
<accession>A0A0E4GC36</accession>
<reference evidence="1 2" key="1">
    <citation type="submission" date="2015-03" db="EMBL/GenBank/DDBJ databases">
        <authorList>
            <person name="Murphy D."/>
        </authorList>
    </citation>
    <scope>NUCLEOTIDE SEQUENCE [LARGE SCALE GENOMIC DNA]</scope>
    <source>
        <strain evidence="1 2">OL-4</strain>
    </source>
</reference>
<gene>
    <name evidence="1" type="ORF">1674</name>
</gene>
<name>A0A0E4GC36_9FIRM</name>
<proteinExistence type="predicted"/>
<dbReference type="OrthoDB" id="200286at2"/>
<protein>
    <submittedName>
        <fullName evidence="1">Nitrogenase iron-iron, accessory protein AnfO</fullName>
    </submittedName>
</protein>
<dbReference type="InterPro" id="IPR014287">
    <property type="entry name" value="Nase_Fe-Fe_AnfO"/>
</dbReference>
<dbReference type="EMBL" id="CGIH01000027">
    <property type="protein sequence ID" value="CFX69924.1"/>
    <property type="molecule type" value="Genomic_DNA"/>
</dbReference>
<organism evidence="1 2">
    <name type="scientific">Syntrophomonas zehnderi OL-4</name>
    <dbReference type="NCBI Taxonomy" id="690567"/>
    <lineage>
        <taxon>Bacteria</taxon>
        <taxon>Bacillati</taxon>
        <taxon>Bacillota</taxon>
        <taxon>Clostridia</taxon>
        <taxon>Eubacteriales</taxon>
        <taxon>Syntrophomonadaceae</taxon>
        <taxon>Syntrophomonas</taxon>
    </lineage>
</organism>